<dbReference type="InterPro" id="IPR036236">
    <property type="entry name" value="Znf_C2H2_sf"/>
</dbReference>
<dbReference type="AlphaFoldDB" id="A0A4Y2R3H0"/>
<dbReference type="SUPFAM" id="SSF57667">
    <property type="entry name" value="beta-beta-alpha zinc fingers"/>
    <property type="match status" value="1"/>
</dbReference>
<protein>
    <recommendedName>
        <fullName evidence="2">C2H2-type domain-containing protein</fullName>
    </recommendedName>
</protein>
<comment type="caution">
    <text evidence="3">The sequence shown here is derived from an EMBL/GenBank/DDBJ whole genome shotgun (WGS) entry which is preliminary data.</text>
</comment>
<evidence type="ECO:0000256" key="1">
    <source>
        <dbReference type="PROSITE-ProRule" id="PRU00042"/>
    </source>
</evidence>
<evidence type="ECO:0000313" key="4">
    <source>
        <dbReference type="Proteomes" id="UP000499080"/>
    </source>
</evidence>
<proteinExistence type="predicted"/>
<dbReference type="InterPro" id="IPR013087">
    <property type="entry name" value="Znf_C2H2_type"/>
</dbReference>
<dbReference type="Proteomes" id="UP000499080">
    <property type="component" value="Unassembled WGS sequence"/>
</dbReference>
<dbReference type="PROSITE" id="PS50157">
    <property type="entry name" value="ZINC_FINGER_C2H2_2"/>
    <property type="match status" value="1"/>
</dbReference>
<gene>
    <name evidence="3" type="ORF">AVEN_36061_1</name>
</gene>
<evidence type="ECO:0000259" key="2">
    <source>
        <dbReference type="PROSITE" id="PS50157"/>
    </source>
</evidence>
<dbReference type="GO" id="GO:0008270">
    <property type="term" value="F:zinc ion binding"/>
    <property type="evidence" value="ECO:0007669"/>
    <property type="project" value="UniProtKB-KW"/>
</dbReference>
<feature type="domain" description="C2H2-type" evidence="2">
    <location>
        <begin position="108"/>
        <end position="126"/>
    </location>
</feature>
<organism evidence="3 4">
    <name type="scientific">Araneus ventricosus</name>
    <name type="common">Orbweaver spider</name>
    <name type="synonym">Epeira ventricosa</name>
    <dbReference type="NCBI Taxonomy" id="182803"/>
    <lineage>
        <taxon>Eukaryota</taxon>
        <taxon>Metazoa</taxon>
        <taxon>Ecdysozoa</taxon>
        <taxon>Arthropoda</taxon>
        <taxon>Chelicerata</taxon>
        <taxon>Arachnida</taxon>
        <taxon>Araneae</taxon>
        <taxon>Araneomorphae</taxon>
        <taxon>Entelegynae</taxon>
        <taxon>Araneoidea</taxon>
        <taxon>Araneidae</taxon>
        <taxon>Araneus</taxon>
    </lineage>
</organism>
<sequence>MTRLTRLCVGRLPVSGSRSEGGAFSTVHRGGNLACSGFSTLDAYETCSLLRSHGMEYLRILNYVTACCFSAPSCGHQMGELAQKYNEIISGQNLQQAPMPDLSKAKFYKCPYCSKLFPFKSKLSQHILEAISVLYL</sequence>
<reference evidence="3 4" key="1">
    <citation type="journal article" date="2019" name="Sci. Rep.">
        <title>Orb-weaving spider Araneus ventricosus genome elucidates the spidroin gene catalogue.</title>
        <authorList>
            <person name="Kono N."/>
            <person name="Nakamura H."/>
            <person name="Ohtoshi R."/>
            <person name="Moran D.A.P."/>
            <person name="Shinohara A."/>
            <person name="Yoshida Y."/>
            <person name="Fujiwara M."/>
            <person name="Mori M."/>
            <person name="Tomita M."/>
            <person name="Arakawa K."/>
        </authorList>
    </citation>
    <scope>NUCLEOTIDE SEQUENCE [LARGE SCALE GENOMIC DNA]</scope>
</reference>
<dbReference type="Gene3D" id="3.30.160.60">
    <property type="entry name" value="Classic Zinc Finger"/>
    <property type="match status" value="1"/>
</dbReference>
<keyword evidence="1" id="KW-0863">Zinc-finger</keyword>
<evidence type="ECO:0000313" key="3">
    <source>
        <dbReference type="EMBL" id="GBN70138.1"/>
    </source>
</evidence>
<keyword evidence="4" id="KW-1185">Reference proteome</keyword>
<keyword evidence="1" id="KW-0479">Metal-binding</keyword>
<keyword evidence="1" id="KW-0862">Zinc</keyword>
<accession>A0A4Y2R3H0</accession>
<name>A0A4Y2R3H0_ARAVE</name>
<dbReference type="EMBL" id="BGPR01015662">
    <property type="protein sequence ID" value="GBN70138.1"/>
    <property type="molecule type" value="Genomic_DNA"/>
</dbReference>